<reference evidence="3" key="1">
    <citation type="submission" date="2017-04" db="EMBL/GenBank/DDBJ databases">
        <authorList>
            <person name="Varghese N."/>
            <person name="Submissions S."/>
        </authorList>
    </citation>
    <scope>NUCLEOTIDE SEQUENCE [LARGE SCALE GENOMIC DNA]</scope>
    <source>
        <strain evidence="3">DSM 12126</strain>
    </source>
</reference>
<dbReference type="InterPro" id="IPR001466">
    <property type="entry name" value="Beta-lactam-related"/>
</dbReference>
<dbReference type="InterPro" id="IPR050491">
    <property type="entry name" value="AmpC-like"/>
</dbReference>
<gene>
    <name evidence="2" type="ORF">SAMN04488524_0464</name>
</gene>
<dbReference type="Proteomes" id="UP000192756">
    <property type="component" value="Unassembled WGS sequence"/>
</dbReference>
<dbReference type="Pfam" id="PF00144">
    <property type="entry name" value="Beta-lactamase"/>
    <property type="match status" value="1"/>
</dbReference>
<dbReference type="Gene3D" id="3.40.710.10">
    <property type="entry name" value="DD-peptidase/beta-lactamase superfamily"/>
    <property type="match status" value="1"/>
</dbReference>
<dbReference type="EMBL" id="FWXT01000001">
    <property type="protein sequence ID" value="SMC44534.1"/>
    <property type="molecule type" value="Genomic_DNA"/>
</dbReference>
<dbReference type="InterPro" id="IPR012338">
    <property type="entry name" value="Beta-lactam/transpept-like"/>
</dbReference>
<evidence type="ECO:0000259" key="1">
    <source>
        <dbReference type="Pfam" id="PF00144"/>
    </source>
</evidence>
<accession>A0A1W1Z828</accession>
<evidence type="ECO:0000313" key="2">
    <source>
        <dbReference type="EMBL" id="SMC44534.1"/>
    </source>
</evidence>
<dbReference type="PANTHER" id="PTHR46825">
    <property type="entry name" value="D-ALANYL-D-ALANINE-CARBOXYPEPTIDASE/ENDOPEPTIDASE AMPH"/>
    <property type="match status" value="1"/>
</dbReference>
<dbReference type="SUPFAM" id="SSF56601">
    <property type="entry name" value="beta-lactamase/transpeptidase-like"/>
    <property type="match status" value="1"/>
</dbReference>
<protein>
    <submittedName>
        <fullName evidence="2">CubicO group peptidase, beta-lactamase class C family</fullName>
    </submittedName>
</protein>
<keyword evidence="3" id="KW-1185">Reference proteome</keyword>
<feature type="domain" description="Beta-lactamase-related" evidence="1">
    <location>
        <begin position="38"/>
        <end position="321"/>
    </location>
</feature>
<sequence>MDMKKILILFVLLIGSKLVSGQVLSANPMKSRLDMVVDKAAKLYIAEKGRLGLSIGVVTASGKYQYHYGETAPGTAKLPNDHSLYEIGSITKTFTGLLVAKAITEGKMKLNADICQYLPGSFPNLHYSGGEPVKVGYLLSHTAQLPNNFTAIDKSGFMKELRAFKLDSIKPSSYAYSNAGYKLLGYALENVYQQAYAKLLGTYLNKLKMIDTRVTYSEKEMAAAGGLSSTLEDMLKYMDYQLAEADAAVKLSHRVIYGNVEQGAYGFQWAIGKTRNWDYYIRADGGTEGFRTFFSLYPNDRIGIVLLSNKNDDKAGQDLYRLTVAILEGCR</sequence>
<evidence type="ECO:0000313" key="3">
    <source>
        <dbReference type="Proteomes" id="UP000192756"/>
    </source>
</evidence>
<proteinExistence type="predicted"/>
<dbReference type="STRING" id="151894.SAMN04488524_0464"/>
<name>A0A1W1Z828_9SPHI</name>
<organism evidence="2 3">
    <name type="scientific">Pedobacter africanus</name>
    <dbReference type="NCBI Taxonomy" id="151894"/>
    <lineage>
        <taxon>Bacteria</taxon>
        <taxon>Pseudomonadati</taxon>
        <taxon>Bacteroidota</taxon>
        <taxon>Sphingobacteriia</taxon>
        <taxon>Sphingobacteriales</taxon>
        <taxon>Sphingobacteriaceae</taxon>
        <taxon>Pedobacter</taxon>
    </lineage>
</organism>
<dbReference type="PANTHER" id="PTHR46825:SF8">
    <property type="entry name" value="BETA-LACTAMASE-RELATED"/>
    <property type="match status" value="1"/>
</dbReference>
<dbReference type="AlphaFoldDB" id="A0A1W1Z828"/>